<dbReference type="AlphaFoldDB" id="A0A0G0W9W3"/>
<reference evidence="4 5" key="1">
    <citation type="journal article" date="2015" name="Nature">
        <title>rRNA introns, odd ribosomes, and small enigmatic genomes across a large radiation of phyla.</title>
        <authorList>
            <person name="Brown C.T."/>
            <person name="Hug L.A."/>
            <person name="Thomas B.C."/>
            <person name="Sharon I."/>
            <person name="Castelle C.J."/>
            <person name="Singh A."/>
            <person name="Wilkins M.J."/>
            <person name="Williams K.H."/>
            <person name="Banfield J.F."/>
        </authorList>
    </citation>
    <scope>NUCLEOTIDE SEQUENCE [LARGE SCALE GENOMIC DNA]</scope>
</reference>
<dbReference type="InterPro" id="IPR029028">
    <property type="entry name" value="Alpha/beta_knot_MTases"/>
</dbReference>
<evidence type="ECO:0000256" key="2">
    <source>
        <dbReference type="ARBA" id="ARBA00022679"/>
    </source>
</evidence>
<dbReference type="EMBL" id="LCBL01000001">
    <property type="protein sequence ID" value="KKS09755.1"/>
    <property type="molecule type" value="Genomic_DNA"/>
</dbReference>
<dbReference type="Proteomes" id="UP000033869">
    <property type="component" value="Unassembled WGS sequence"/>
</dbReference>
<dbReference type="GO" id="GO:0032259">
    <property type="term" value="P:methylation"/>
    <property type="evidence" value="ECO:0007669"/>
    <property type="project" value="UniProtKB-KW"/>
</dbReference>
<dbReference type="InterPro" id="IPR001537">
    <property type="entry name" value="SpoU_MeTrfase"/>
</dbReference>
<dbReference type="Pfam" id="PF00588">
    <property type="entry name" value="SpoU_methylase"/>
    <property type="match status" value="1"/>
</dbReference>
<accession>A0A0G0W9W3</accession>
<dbReference type="GO" id="GO:0003723">
    <property type="term" value="F:RNA binding"/>
    <property type="evidence" value="ECO:0007669"/>
    <property type="project" value="InterPro"/>
</dbReference>
<evidence type="ECO:0000313" key="4">
    <source>
        <dbReference type="EMBL" id="KKS09755.1"/>
    </source>
</evidence>
<organism evidence="4 5">
    <name type="scientific">candidate division CPR2 bacterium GW2011_GWC1_41_48</name>
    <dbReference type="NCBI Taxonomy" id="1618344"/>
    <lineage>
        <taxon>Bacteria</taxon>
        <taxon>Bacteria division CPR2</taxon>
    </lineage>
</organism>
<dbReference type="GO" id="GO:0008173">
    <property type="term" value="F:RNA methyltransferase activity"/>
    <property type="evidence" value="ECO:0007669"/>
    <property type="project" value="InterPro"/>
</dbReference>
<dbReference type="SUPFAM" id="SSF75217">
    <property type="entry name" value="alpha/beta knot"/>
    <property type="match status" value="1"/>
</dbReference>
<keyword evidence="1 4" id="KW-0489">Methyltransferase</keyword>
<keyword evidence="2 4" id="KW-0808">Transferase</keyword>
<dbReference type="InterPro" id="IPR029026">
    <property type="entry name" value="tRNA_m1G_MTases_N"/>
</dbReference>
<evidence type="ECO:0000259" key="3">
    <source>
        <dbReference type="Pfam" id="PF00588"/>
    </source>
</evidence>
<dbReference type="Gene3D" id="3.40.1280.10">
    <property type="match status" value="1"/>
</dbReference>
<evidence type="ECO:0000313" key="5">
    <source>
        <dbReference type="Proteomes" id="UP000033869"/>
    </source>
</evidence>
<dbReference type="GO" id="GO:0005829">
    <property type="term" value="C:cytosol"/>
    <property type="evidence" value="ECO:0007669"/>
    <property type="project" value="TreeGrafter"/>
</dbReference>
<dbReference type="GO" id="GO:0006396">
    <property type="term" value="P:RNA processing"/>
    <property type="evidence" value="ECO:0007669"/>
    <property type="project" value="InterPro"/>
</dbReference>
<proteinExistence type="predicted"/>
<evidence type="ECO:0000256" key="1">
    <source>
        <dbReference type="ARBA" id="ARBA00022603"/>
    </source>
</evidence>
<protein>
    <submittedName>
        <fullName evidence="4">tRNA/rRNA methyltransferase (SpoU)</fullName>
    </submittedName>
</protein>
<dbReference type="PANTHER" id="PTHR46429:SF1">
    <property type="entry name" value="23S RRNA (GUANOSINE-2'-O-)-METHYLTRANSFERASE RLMB"/>
    <property type="match status" value="1"/>
</dbReference>
<dbReference type="PANTHER" id="PTHR46429">
    <property type="entry name" value="23S RRNA (GUANOSINE-2'-O-)-METHYLTRANSFERASE RLMB"/>
    <property type="match status" value="1"/>
</dbReference>
<dbReference type="InterPro" id="IPR004441">
    <property type="entry name" value="rRNA_MeTrfase_TrmH"/>
</dbReference>
<gene>
    <name evidence="4" type="ORF">UU65_C0001G0160</name>
</gene>
<feature type="domain" description="tRNA/rRNA methyltransferase SpoU type" evidence="3">
    <location>
        <begin position="27"/>
        <end position="168"/>
    </location>
</feature>
<sequence length="178" mass="20162">MNKLPYEEQVKKKLPAEEYKKIPRNPLYVILDNIRSVHNVGAMFRTSDAVLVKKVYLTGFTATPPRDDLAKTALVTLNAVPWEYHKDPIEVVKKLKKEGVQIVSLEITDDSIDYVEAEYKFPLCLIVGNELTGIRDELLELSDIAVEIPMFGKANSLNVATSFGISLYEIFNSYHKQS</sequence>
<name>A0A0G0W9W3_UNCC2</name>
<dbReference type="CDD" id="cd18097">
    <property type="entry name" value="SpoU-like"/>
    <property type="match status" value="1"/>
</dbReference>
<comment type="caution">
    <text evidence="4">The sequence shown here is derived from an EMBL/GenBank/DDBJ whole genome shotgun (WGS) entry which is preliminary data.</text>
</comment>